<dbReference type="Proteomes" id="UP000681356">
    <property type="component" value="Unassembled WGS sequence"/>
</dbReference>
<protein>
    <submittedName>
        <fullName evidence="1">Uncharacterized protein</fullName>
    </submittedName>
</protein>
<proteinExistence type="predicted"/>
<keyword evidence="2" id="KW-1185">Reference proteome</keyword>
<dbReference type="AlphaFoldDB" id="A0A8J8BA58"/>
<comment type="caution">
    <text evidence="1">The sequence shown here is derived from an EMBL/GenBank/DDBJ whole genome shotgun (WGS) entry which is preliminary data.</text>
</comment>
<gene>
    <name evidence="1" type="ORF">KB874_12140</name>
</gene>
<sequence>MPHMTLSPDAVFVSCRSSGGRPYPRLRPILAGEDGGEALDRLGDRIEQMEYALAHFLSVEGEGPLAARLDAIEARLDALLSPPRLPDRVAVHPVF</sequence>
<reference evidence="1" key="1">
    <citation type="submission" date="2021-04" db="EMBL/GenBank/DDBJ databases">
        <authorList>
            <person name="Yoon J."/>
        </authorList>
    </citation>
    <scope>NUCLEOTIDE SEQUENCE</scope>
    <source>
        <strain evidence="1">KMU-90</strain>
    </source>
</reference>
<dbReference type="EMBL" id="JAGTUU010000004">
    <property type="protein sequence ID" value="MBS0124848.1"/>
    <property type="molecule type" value="Genomic_DNA"/>
</dbReference>
<dbReference type="RefSeq" id="WP_212536806.1">
    <property type="nucleotide sequence ID" value="NZ_JAGTUU010000004.1"/>
</dbReference>
<accession>A0A8J8BA58</accession>
<organism evidence="1 2">
    <name type="scientific">Thetidibacter halocola</name>
    <dbReference type="NCBI Taxonomy" id="2827239"/>
    <lineage>
        <taxon>Bacteria</taxon>
        <taxon>Pseudomonadati</taxon>
        <taxon>Pseudomonadota</taxon>
        <taxon>Alphaproteobacteria</taxon>
        <taxon>Rhodobacterales</taxon>
        <taxon>Roseobacteraceae</taxon>
        <taxon>Thetidibacter</taxon>
    </lineage>
</organism>
<evidence type="ECO:0000313" key="2">
    <source>
        <dbReference type="Proteomes" id="UP000681356"/>
    </source>
</evidence>
<name>A0A8J8BA58_9RHOB</name>
<evidence type="ECO:0000313" key="1">
    <source>
        <dbReference type="EMBL" id="MBS0124848.1"/>
    </source>
</evidence>